<dbReference type="Proteomes" id="UP000525078">
    <property type="component" value="Unassembled WGS sequence"/>
</dbReference>
<keyword evidence="2" id="KW-0863">Zinc-finger</keyword>
<feature type="compositionally biased region" description="Polar residues" evidence="3">
    <location>
        <begin position="136"/>
        <end position="146"/>
    </location>
</feature>
<evidence type="ECO:0000256" key="3">
    <source>
        <dbReference type="SAM" id="MobiDB-lite"/>
    </source>
</evidence>
<reference evidence="6 8" key="1">
    <citation type="submission" date="2018-11" db="EMBL/GenBank/DDBJ databases">
        <authorList>
            <person name="Grassa J C."/>
        </authorList>
    </citation>
    <scope>NUCLEOTIDE SEQUENCE [LARGE SCALE GENOMIC DNA]</scope>
</reference>
<dbReference type="EnsemblPlants" id="evm.model.03.1034">
    <property type="protein sequence ID" value="cds.evm.model.03.1034"/>
    <property type="gene ID" value="evm.TU.03.1034"/>
</dbReference>
<organism evidence="5 7">
    <name type="scientific">Cannabis sativa</name>
    <name type="common">Hemp</name>
    <name type="synonym">Marijuana</name>
    <dbReference type="NCBI Taxonomy" id="3483"/>
    <lineage>
        <taxon>Eukaryota</taxon>
        <taxon>Viridiplantae</taxon>
        <taxon>Streptophyta</taxon>
        <taxon>Embryophyta</taxon>
        <taxon>Tracheophyta</taxon>
        <taxon>Spermatophyta</taxon>
        <taxon>Magnoliopsida</taxon>
        <taxon>eudicotyledons</taxon>
        <taxon>Gunneridae</taxon>
        <taxon>Pentapetalae</taxon>
        <taxon>rosids</taxon>
        <taxon>fabids</taxon>
        <taxon>Rosales</taxon>
        <taxon>Cannabaceae</taxon>
        <taxon>Cannabis</taxon>
    </lineage>
</organism>
<dbReference type="Gene3D" id="2.60.120.340">
    <property type="entry name" value="Nucleoplasmin core domain"/>
    <property type="match status" value="1"/>
</dbReference>
<proteinExistence type="inferred from homology"/>
<evidence type="ECO:0000313" key="7">
    <source>
        <dbReference type="Proteomes" id="UP000525078"/>
    </source>
</evidence>
<evidence type="ECO:0000256" key="1">
    <source>
        <dbReference type="ARBA" id="ARBA00006673"/>
    </source>
</evidence>
<dbReference type="OrthoDB" id="2019803at2759"/>
<evidence type="ECO:0000313" key="5">
    <source>
        <dbReference type="EMBL" id="KAF4388034.1"/>
    </source>
</evidence>
<protein>
    <recommendedName>
        <fullName evidence="4">C2H2-type domain-containing protein</fullName>
    </recommendedName>
</protein>
<evidence type="ECO:0000313" key="6">
    <source>
        <dbReference type="EnsemblPlants" id="cds.evm.model.03.1034"/>
    </source>
</evidence>
<dbReference type="OMA" id="LCTEIVV"/>
<comment type="similarity">
    <text evidence="1">Belongs to the histone deacetylase HD2 family.</text>
</comment>
<dbReference type="AlphaFoldDB" id="A0A7J6GYI2"/>
<dbReference type="Proteomes" id="UP000596661">
    <property type="component" value="Chromosome 3"/>
</dbReference>
<dbReference type="PROSITE" id="PS00028">
    <property type="entry name" value="ZINC_FINGER_C2H2_1"/>
    <property type="match status" value="1"/>
</dbReference>
<keyword evidence="2" id="KW-0479">Metal-binding</keyword>
<dbReference type="PROSITE" id="PS50157">
    <property type="entry name" value="ZINC_FINGER_C2H2_2"/>
    <property type="match status" value="1"/>
</dbReference>
<dbReference type="Gramene" id="evm.model.03.1034">
    <property type="protein sequence ID" value="cds.evm.model.03.1034"/>
    <property type="gene ID" value="evm.TU.03.1034"/>
</dbReference>
<feature type="domain" description="C2H2-type" evidence="4">
    <location>
        <begin position="268"/>
        <end position="295"/>
    </location>
</feature>
<dbReference type="EMBL" id="JAATIP010000036">
    <property type="protein sequence ID" value="KAF4388034.1"/>
    <property type="molecule type" value="Genomic_DNA"/>
</dbReference>
<dbReference type="Pfam" id="PF17800">
    <property type="entry name" value="NPL"/>
    <property type="match status" value="1"/>
</dbReference>
<feature type="region of interest" description="Disordered" evidence="3">
    <location>
        <begin position="136"/>
        <end position="260"/>
    </location>
</feature>
<name>A0A7J6GYI2_CANSA</name>
<dbReference type="EMBL" id="UZAU01000280">
    <property type="status" value="NOT_ANNOTATED_CDS"/>
    <property type="molecule type" value="Genomic_DNA"/>
</dbReference>
<keyword evidence="2" id="KW-0862">Zinc</keyword>
<dbReference type="GO" id="GO:0008270">
    <property type="term" value="F:zinc ion binding"/>
    <property type="evidence" value="ECO:0007669"/>
    <property type="project" value="UniProtKB-KW"/>
</dbReference>
<evidence type="ECO:0000259" key="4">
    <source>
        <dbReference type="PROSITE" id="PS50157"/>
    </source>
</evidence>
<accession>A0A7J6GYI2</accession>
<feature type="compositionally biased region" description="Basic and acidic residues" evidence="3">
    <location>
        <begin position="204"/>
        <end position="216"/>
    </location>
</feature>
<feature type="compositionally biased region" description="Acidic residues" evidence="3">
    <location>
        <begin position="151"/>
        <end position="203"/>
    </location>
</feature>
<reference evidence="5 7" key="2">
    <citation type="journal article" date="2020" name="bioRxiv">
        <title>Sequence and annotation of 42 cannabis genomes reveals extensive copy number variation in cannabinoid synthesis and pathogen resistance genes.</title>
        <authorList>
            <person name="Mckernan K.J."/>
            <person name="Helbert Y."/>
            <person name="Kane L.T."/>
            <person name="Ebling H."/>
            <person name="Zhang L."/>
            <person name="Liu B."/>
            <person name="Eaton Z."/>
            <person name="Mclaughlin S."/>
            <person name="Kingan S."/>
            <person name="Baybayan P."/>
            <person name="Concepcion G."/>
            <person name="Jordan M."/>
            <person name="Riva A."/>
            <person name="Barbazuk W."/>
            <person name="Harkins T."/>
        </authorList>
    </citation>
    <scope>NUCLEOTIDE SEQUENCE [LARGE SCALE GENOMIC DNA]</scope>
    <source>
        <strain evidence="7">cv. Jamaican Lion 4</strain>
        <strain evidence="5">Mother</strain>
        <tissue evidence="5">Leaf</tissue>
    </source>
</reference>
<gene>
    <name evidence="6" type="primary">LOC115711643</name>
    <name evidence="5" type="ORF">F8388_014717</name>
</gene>
<dbReference type="InterPro" id="IPR041232">
    <property type="entry name" value="NPL"/>
</dbReference>
<accession>A0A803P3Q0</accession>
<reference evidence="6" key="3">
    <citation type="submission" date="2021-03" db="UniProtKB">
        <authorList>
            <consortium name="EnsemblPlants"/>
        </authorList>
    </citation>
    <scope>IDENTIFICATION</scope>
</reference>
<evidence type="ECO:0000313" key="8">
    <source>
        <dbReference type="Proteomes" id="UP000596661"/>
    </source>
</evidence>
<evidence type="ECO:0000256" key="2">
    <source>
        <dbReference type="PROSITE-ProRule" id="PRU00042"/>
    </source>
</evidence>
<sequence length="295" mass="31610">MGFWGLVVKSGKSEVVEHDGSFLHIAKVCLGEIKKDAGSEPVILTAKFGDQKFVIGRLSQKIPQLSVDLVFEKSFELSHNCKNGSVHFTGYIVENSNSESESDSDSEDKNVPISIDNGVVSENLQSGEDENVAKSNEVLNSGQRGSSGPCGDEENDSSSDDDYNIEDEEQVNDDEKSSEDEDGSDDEDGSEDEESDDSEEDEGEEKKVDMGKKRPAEAATPATCKKAKLVTPEKTDSKSGGSKVRSHVATPHPAKQAKTTAAISGKAFSCTTCNRSFGSDIALQSHSKAKHAPAK</sequence>
<keyword evidence="8" id="KW-1185">Reference proteome</keyword>
<dbReference type="InterPro" id="IPR013087">
    <property type="entry name" value="Znf_C2H2_type"/>
</dbReference>